<keyword evidence="1" id="KW-1133">Transmembrane helix</keyword>
<feature type="transmembrane region" description="Helical" evidence="1">
    <location>
        <begin position="173"/>
        <end position="192"/>
    </location>
</feature>
<dbReference type="SUPFAM" id="SSF103481">
    <property type="entry name" value="Multidrug resistance efflux transporter EmrE"/>
    <property type="match status" value="1"/>
</dbReference>
<comment type="caution">
    <text evidence="2">The sequence shown here is derived from an EMBL/GenBank/DDBJ whole genome shotgun (WGS) entry which is preliminary data.</text>
</comment>
<reference evidence="2 3" key="1">
    <citation type="journal article" date="2016" name="Nat. Commun.">
        <title>Thousands of microbial genomes shed light on interconnected biogeochemical processes in an aquifer system.</title>
        <authorList>
            <person name="Anantharaman K."/>
            <person name="Brown C.T."/>
            <person name="Hug L.A."/>
            <person name="Sharon I."/>
            <person name="Castelle C.J."/>
            <person name="Probst A.J."/>
            <person name="Thomas B.C."/>
            <person name="Singh A."/>
            <person name="Wilkins M.J."/>
            <person name="Karaoz U."/>
            <person name="Brodie E.L."/>
            <person name="Williams K.H."/>
            <person name="Hubbard S.S."/>
            <person name="Banfield J.F."/>
        </authorList>
    </citation>
    <scope>NUCLEOTIDE SEQUENCE [LARGE SCALE GENOMIC DNA]</scope>
</reference>
<evidence type="ECO:0000313" key="3">
    <source>
        <dbReference type="Proteomes" id="UP000178859"/>
    </source>
</evidence>
<feature type="transmembrane region" description="Helical" evidence="1">
    <location>
        <begin position="240"/>
        <end position="261"/>
    </location>
</feature>
<evidence type="ECO:0008006" key="4">
    <source>
        <dbReference type="Google" id="ProtNLM"/>
    </source>
</evidence>
<feature type="transmembrane region" description="Helical" evidence="1">
    <location>
        <begin position="58"/>
        <end position="78"/>
    </location>
</feature>
<protein>
    <recommendedName>
        <fullName evidence="4">EamA domain-containing protein</fullName>
    </recommendedName>
</protein>
<proteinExistence type="predicted"/>
<keyword evidence="1" id="KW-0472">Membrane</keyword>
<dbReference type="Proteomes" id="UP000178859">
    <property type="component" value="Unassembled WGS sequence"/>
</dbReference>
<feature type="transmembrane region" description="Helical" evidence="1">
    <location>
        <begin position="90"/>
        <end position="108"/>
    </location>
</feature>
<feature type="transmembrane region" description="Helical" evidence="1">
    <location>
        <begin position="6"/>
        <end position="25"/>
    </location>
</feature>
<evidence type="ECO:0000256" key="1">
    <source>
        <dbReference type="SAM" id="Phobius"/>
    </source>
</evidence>
<feature type="transmembrane region" description="Helical" evidence="1">
    <location>
        <begin position="144"/>
        <end position="161"/>
    </location>
</feature>
<gene>
    <name evidence="2" type="ORF">A3I48_02150</name>
</gene>
<accession>A0A1F5MI29</accession>
<feature type="transmembrane region" description="Helical" evidence="1">
    <location>
        <begin position="270"/>
        <end position="288"/>
    </location>
</feature>
<evidence type="ECO:0000313" key="2">
    <source>
        <dbReference type="EMBL" id="OGE65014.1"/>
    </source>
</evidence>
<dbReference type="AlphaFoldDB" id="A0A1F5MI29"/>
<feature type="transmembrane region" description="Helical" evidence="1">
    <location>
        <begin position="32"/>
        <end position="52"/>
    </location>
</feature>
<keyword evidence="1" id="KW-0812">Transmembrane</keyword>
<feature type="transmembrane region" description="Helical" evidence="1">
    <location>
        <begin position="114"/>
        <end position="132"/>
    </location>
</feature>
<sequence>MSHLPFTITAYFFNALAVTANKFLLKKVIPDPLVYVFYISLVSVLAIFALPFTKVPALDIFLIASASTIFWTIGAYFMFIALKIGQVSRVIPIIGTLIPLILLIFASSTNTLSQTQMIAIVILLIGMIFLTRSDLQGKLDKKELIFEILSAAAFAFSYIILRQAYLSLDFFSTIIWSRLVLLPLCLFMLLVPNIRKKIITSKGPAINFFSKNGLIFLGGQTTGIISEILLLFSISLANPALVNSLQGTQYIFLLIFAIIFFKEKYNFTSLISKITGIILIGSGLYLLAFS</sequence>
<feature type="transmembrane region" description="Helical" evidence="1">
    <location>
        <begin position="213"/>
        <end position="234"/>
    </location>
</feature>
<organism evidence="2 3">
    <name type="scientific">Candidatus Daviesbacteria bacterium RIFCSPLOWO2_02_FULL_36_7</name>
    <dbReference type="NCBI Taxonomy" id="1797792"/>
    <lineage>
        <taxon>Bacteria</taxon>
        <taxon>Candidatus Daviesiibacteriota</taxon>
    </lineage>
</organism>
<dbReference type="EMBL" id="MFDT01000009">
    <property type="protein sequence ID" value="OGE65014.1"/>
    <property type="molecule type" value="Genomic_DNA"/>
</dbReference>
<name>A0A1F5MI29_9BACT</name>
<dbReference type="InterPro" id="IPR037185">
    <property type="entry name" value="EmrE-like"/>
</dbReference>